<evidence type="ECO:0000256" key="5">
    <source>
        <dbReference type="ARBA" id="ARBA00022989"/>
    </source>
</evidence>
<protein>
    <recommendedName>
        <fullName evidence="7">XK-related protein</fullName>
    </recommendedName>
</protein>
<evidence type="ECO:0000256" key="4">
    <source>
        <dbReference type="ARBA" id="ARBA00022692"/>
    </source>
</evidence>
<comment type="caution">
    <text evidence="7">Lacks conserved residue(s) required for the propagation of feature annotation.</text>
</comment>
<dbReference type="Pfam" id="PF09815">
    <property type="entry name" value="XK-related"/>
    <property type="match status" value="1"/>
</dbReference>
<keyword evidence="4 7" id="KW-0812">Transmembrane</keyword>
<accession>A0A8J2PGK1</accession>
<evidence type="ECO:0000256" key="1">
    <source>
        <dbReference type="ARBA" id="ARBA00004651"/>
    </source>
</evidence>
<feature type="non-terminal residue" evidence="8">
    <location>
        <position position="103"/>
    </location>
</feature>
<feature type="non-terminal residue" evidence="8">
    <location>
        <position position="1"/>
    </location>
</feature>
<evidence type="ECO:0000256" key="6">
    <source>
        <dbReference type="ARBA" id="ARBA00023136"/>
    </source>
</evidence>
<proteinExistence type="inferred from homology"/>
<comment type="similarity">
    <text evidence="2 7">Belongs to the XK family.</text>
</comment>
<sequence>GLQGMKIVLAFAGLSFSLLSFNRTLRQVQDNKAKLPLLSWSSILLFMWQLCVTLSRIAILALFASAYSQLKILLPVAGLHWFIMYLWILRDHNHPQPEEPGCT</sequence>
<dbReference type="Proteomes" id="UP000708208">
    <property type="component" value="Unassembled WGS sequence"/>
</dbReference>
<dbReference type="GO" id="GO:0070782">
    <property type="term" value="P:phosphatidylserine exposure on apoptotic cell surface"/>
    <property type="evidence" value="ECO:0007669"/>
    <property type="project" value="TreeGrafter"/>
</dbReference>
<reference evidence="8" key="1">
    <citation type="submission" date="2021-06" db="EMBL/GenBank/DDBJ databases">
        <authorList>
            <person name="Hodson N. C."/>
            <person name="Mongue J. A."/>
            <person name="Jaron S. K."/>
        </authorList>
    </citation>
    <scope>NUCLEOTIDE SEQUENCE</scope>
</reference>
<keyword evidence="9" id="KW-1185">Reference proteome</keyword>
<gene>
    <name evidence="8" type="ORF">AFUS01_LOCUS38806</name>
</gene>
<name>A0A8J2PGK1_9HEXA</name>
<dbReference type="GO" id="GO:0005886">
    <property type="term" value="C:plasma membrane"/>
    <property type="evidence" value="ECO:0007669"/>
    <property type="project" value="UniProtKB-SubCell"/>
</dbReference>
<dbReference type="PANTHER" id="PTHR16024">
    <property type="entry name" value="XK-RELATED PROTEIN"/>
    <property type="match status" value="1"/>
</dbReference>
<evidence type="ECO:0000313" key="8">
    <source>
        <dbReference type="EMBL" id="CAG7828913.1"/>
    </source>
</evidence>
<dbReference type="InterPro" id="IPR050895">
    <property type="entry name" value="XK-related_scramblase"/>
</dbReference>
<organism evidence="8 9">
    <name type="scientific">Allacma fusca</name>
    <dbReference type="NCBI Taxonomy" id="39272"/>
    <lineage>
        <taxon>Eukaryota</taxon>
        <taxon>Metazoa</taxon>
        <taxon>Ecdysozoa</taxon>
        <taxon>Arthropoda</taxon>
        <taxon>Hexapoda</taxon>
        <taxon>Collembola</taxon>
        <taxon>Symphypleona</taxon>
        <taxon>Sminthuridae</taxon>
        <taxon>Allacma</taxon>
    </lineage>
</organism>
<feature type="transmembrane region" description="Helical" evidence="7">
    <location>
        <begin position="70"/>
        <end position="88"/>
    </location>
</feature>
<feature type="transmembrane region" description="Helical" evidence="7">
    <location>
        <begin position="42"/>
        <end position="63"/>
    </location>
</feature>
<evidence type="ECO:0000256" key="2">
    <source>
        <dbReference type="ARBA" id="ARBA00008789"/>
    </source>
</evidence>
<comment type="caution">
    <text evidence="8">The sequence shown here is derived from an EMBL/GenBank/DDBJ whole genome shotgun (WGS) entry which is preliminary data.</text>
</comment>
<evidence type="ECO:0000313" key="9">
    <source>
        <dbReference type="Proteomes" id="UP000708208"/>
    </source>
</evidence>
<keyword evidence="6 7" id="KW-0472">Membrane</keyword>
<dbReference type="PANTHER" id="PTHR16024:SF6">
    <property type="entry name" value="XK-RELATED PROTEIN"/>
    <property type="match status" value="1"/>
</dbReference>
<keyword evidence="5 7" id="KW-1133">Transmembrane helix</keyword>
<dbReference type="InterPro" id="IPR018629">
    <property type="entry name" value="XK-rel"/>
</dbReference>
<dbReference type="GO" id="GO:0043652">
    <property type="term" value="P:engulfment of apoptotic cell"/>
    <property type="evidence" value="ECO:0007669"/>
    <property type="project" value="TreeGrafter"/>
</dbReference>
<keyword evidence="3" id="KW-1003">Cell membrane</keyword>
<dbReference type="AlphaFoldDB" id="A0A8J2PGK1"/>
<evidence type="ECO:0000256" key="7">
    <source>
        <dbReference type="RuleBase" id="RU910716"/>
    </source>
</evidence>
<dbReference type="GO" id="GO:1902742">
    <property type="term" value="P:apoptotic process involved in development"/>
    <property type="evidence" value="ECO:0007669"/>
    <property type="project" value="TreeGrafter"/>
</dbReference>
<dbReference type="EMBL" id="CAJVCH010549306">
    <property type="protein sequence ID" value="CAG7828913.1"/>
    <property type="molecule type" value="Genomic_DNA"/>
</dbReference>
<comment type="subcellular location">
    <subcellularLocation>
        <location evidence="1">Cell membrane</location>
        <topology evidence="1">Multi-pass membrane protein</topology>
    </subcellularLocation>
    <subcellularLocation>
        <location evidence="7">Membrane</location>
        <topology evidence="7">Multi-pass membrane protein</topology>
    </subcellularLocation>
</comment>
<evidence type="ECO:0000256" key="3">
    <source>
        <dbReference type="ARBA" id="ARBA00022475"/>
    </source>
</evidence>